<dbReference type="Gene3D" id="3.40.630.30">
    <property type="match status" value="1"/>
</dbReference>
<dbReference type="CDD" id="cd04301">
    <property type="entry name" value="NAT_SF"/>
    <property type="match status" value="1"/>
</dbReference>
<accession>A0ABV7YW85</accession>
<sequence length="196" mass="22746">MNLRYEKVTGASIKDIVNQLAKVRIEVFGAYPYLYEGSLEYEQAYLKTYWQSEGAMVFCVYDENVLVGASTCIPLKDETDEVKAPFEAAGLDIETIYYFGESVLLEKYRGEGIGNRFFEAREEHAKLSGEFKFAYFCAVQRPSDHPLKPEGYKPLDVFWLKKGYQMSTLESKFSWKDINEPKETMKSMLYWFKELG</sequence>
<dbReference type="RefSeq" id="WP_379838093.1">
    <property type="nucleotide sequence ID" value="NZ_JBHRYQ010000001.1"/>
</dbReference>
<evidence type="ECO:0000313" key="2">
    <source>
        <dbReference type="Proteomes" id="UP001595616"/>
    </source>
</evidence>
<comment type="caution">
    <text evidence="1">The sequence shown here is derived from an EMBL/GenBank/DDBJ whole genome shotgun (WGS) entry which is preliminary data.</text>
</comment>
<dbReference type="EMBL" id="JBHRYQ010000001">
    <property type="protein sequence ID" value="MFC3811250.1"/>
    <property type="molecule type" value="Genomic_DNA"/>
</dbReference>
<evidence type="ECO:0000313" key="1">
    <source>
        <dbReference type="EMBL" id="MFC3811250.1"/>
    </source>
</evidence>
<keyword evidence="2" id="KW-1185">Reference proteome</keyword>
<dbReference type="InterPro" id="IPR016181">
    <property type="entry name" value="Acyl_CoA_acyltransferase"/>
</dbReference>
<protein>
    <submittedName>
        <fullName evidence="1">GNAT family N-acetyltransferase</fullName>
    </submittedName>
</protein>
<reference evidence="2" key="1">
    <citation type="journal article" date="2019" name="Int. J. Syst. Evol. Microbiol.">
        <title>The Global Catalogue of Microorganisms (GCM) 10K type strain sequencing project: providing services to taxonomists for standard genome sequencing and annotation.</title>
        <authorList>
            <consortium name="The Broad Institute Genomics Platform"/>
            <consortium name="The Broad Institute Genome Sequencing Center for Infectious Disease"/>
            <person name="Wu L."/>
            <person name="Ma J."/>
        </authorList>
    </citation>
    <scope>NUCLEOTIDE SEQUENCE [LARGE SCALE GENOMIC DNA]</scope>
    <source>
        <strain evidence="2">CECT 7956</strain>
    </source>
</reference>
<dbReference type="Proteomes" id="UP001595616">
    <property type="component" value="Unassembled WGS sequence"/>
</dbReference>
<organism evidence="1 2">
    <name type="scientific">Lacihabitans lacunae</name>
    <dbReference type="NCBI Taxonomy" id="1028214"/>
    <lineage>
        <taxon>Bacteria</taxon>
        <taxon>Pseudomonadati</taxon>
        <taxon>Bacteroidota</taxon>
        <taxon>Cytophagia</taxon>
        <taxon>Cytophagales</taxon>
        <taxon>Leadbetterellaceae</taxon>
        <taxon>Lacihabitans</taxon>
    </lineage>
</organism>
<gene>
    <name evidence="1" type="ORF">ACFOOI_11360</name>
</gene>
<name>A0ABV7YW85_9BACT</name>
<proteinExistence type="predicted"/>
<dbReference type="SUPFAM" id="SSF55729">
    <property type="entry name" value="Acyl-CoA N-acyltransferases (Nat)"/>
    <property type="match status" value="1"/>
</dbReference>